<accession>A0ABQ6PXH2</accession>
<proteinExistence type="predicted"/>
<keyword evidence="2" id="KW-1185">Reference proteome</keyword>
<dbReference type="Proteomes" id="UP001307705">
    <property type="component" value="Unassembled WGS sequence"/>
</dbReference>
<evidence type="ECO:0000313" key="1">
    <source>
        <dbReference type="EMBL" id="GMQ31995.1"/>
    </source>
</evidence>
<gene>
    <name evidence="1" type="ORF">Ataiwa_02670</name>
</gene>
<comment type="caution">
    <text evidence="1">The sequence shown here is derived from an EMBL/GenBank/DDBJ whole genome shotgun (WGS) entry which is preliminary data.</text>
</comment>
<evidence type="ECO:0008006" key="3">
    <source>
        <dbReference type="Google" id="ProtNLM"/>
    </source>
</evidence>
<dbReference type="RefSeq" id="WP_338226841.1">
    <property type="nucleotide sequence ID" value="NZ_BTPE01000001.1"/>
</dbReference>
<evidence type="ECO:0000313" key="2">
    <source>
        <dbReference type="Proteomes" id="UP001307705"/>
    </source>
</evidence>
<dbReference type="EMBL" id="BTPE01000001">
    <property type="protein sequence ID" value="GMQ31995.1"/>
    <property type="molecule type" value="Genomic_DNA"/>
</dbReference>
<protein>
    <recommendedName>
        <fullName evidence="3">Lipoprotein</fullName>
    </recommendedName>
</protein>
<sequence>MSNQFYSLFLFWIGILLFLTSCGMGSEEKCISLLKNSNAESLDTLVIDSPNRNKIYHAELCLTGELVDTVKLGIHPNFQVMLFPGNYDSLIYKGDWYGDPMVLKTEGGMGSQMEFCAKFFY</sequence>
<reference evidence="1 2" key="1">
    <citation type="submission" date="2023-08" db="EMBL/GenBank/DDBJ databases">
        <title>Draft genome sequence of Algoriphagus taiwanensis.</title>
        <authorList>
            <person name="Takatani N."/>
            <person name="Hosokawa M."/>
            <person name="Sawabe T."/>
        </authorList>
    </citation>
    <scope>NUCLEOTIDE SEQUENCE [LARGE SCALE GENOMIC DNA]</scope>
    <source>
        <strain evidence="1 2">JCM 19755</strain>
    </source>
</reference>
<organism evidence="1 2">
    <name type="scientific">Algoriphagus taiwanensis</name>
    <dbReference type="NCBI Taxonomy" id="1445656"/>
    <lineage>
        <taxon>Bacteria</taxon>
        <taxon>Pseudomonadati</taxon>
        <taxon>Bacteroidota</taxon>
        <taxon>Cytophagia</taxon>
        <taxon>Cytophagales</taxon>
        <taxon>Cyclobacteriaceae</taxon>
        <taxon>Algoriphagus</taxon>
    </lineage>
</organism>
<name>A0ABQ6PXH2_9BACT</name>